<reference evidence="2 3" key="1">
    <citation type="submission" date="2024-01" db="EMBL/GenBank/DDBJ databases">
        <title>A telomere-to-telomere, gap-free genome of sweet tea (Lithocarpus litseifolius).</title>
        <authorList>
            <person name="Zhou J."/>
        </authorList>
    </citation>
    <scope>NUCLEOTIDE SEQUENCE [LARGE SCALE GENOMIC DNA]</scope>
    <source>
        <strain evidence="2">Zhou-2022a</strain>
        <tissue evidence="2">Leaf</tissue>
    </source>
</reference>
<dbReference type="InterPro" id="IPR050232">
    <property type="entry name" value="FBL13/AtMIF1-like"/>
</dbReference>
<dbReference type="EMBL" id="JAZDWU010000011">
    <property type="protein sequence ID" value="KAK9986571.1"/>
    <property type="molecule type" value="Genomic_DNA"/>
</dbReference>
<dbReference type="SUPFAM" id="SSF81383">
    <property type="entry name" value="F-box domain"/>
    <property type="match status" value="1"/>
</dbReference>
<dbReference type="InterPro" id="IPR055411">
    <property type="entry name" value="LRR_FXL15/At3g58940/PEG3-like"/>
</dbReference>
<gene>
    <name evidence="2" type="ORF">SO802_031522</name>
</gene>
<sequence>MKSGDEIADNYIVDRLSNLPEDVLLEILFYLSLKECIASSILSTTWRTLWTELPSLDLDDRILSSIEGYEFHDIIWKILNARSGAHNLSSYALPVHRLRLSWIQDYLPRDVVRWISMLVGDEIKELDVCIETRFRLPNCLFSCRIENLVCLKLKGFIVLDMKTNLFAFPSLKVLELMNILYNEEDSLSTILSSCTVVEDLKLQIGVQPLESLRVTFSISTLKRFQCRLLSKGPTCEFKIDTPALKFCNFQGRLDKKFEWKSFQWLLNQELQIETKRNVKMEEYVNRISDFLEPLIGVNLLALNLDTTFVSLNL</sequence>
<dbReference type="InterPro" id="IPR036047">
    <property type="entry name" value="F-box-like_dom_sf"/>
</dbReference>
<dbReference type="Pfam" id="PF24758">
    <property type="entry name" value="LRR_At5g56370"/>
    <property type="match status" value="1"/>
</dbReference>
<dbReference type="Gene3D" id="1.20.1280.50">
    <property type="match status" value="1"/>
</dbReference>
<keyword evidence="3" id="KW-1185">Reference proteome</keyword>
<accession>A0AAW2BKV7</accession>
<dbReference type="InterPro" id="IPR001810">
    <property type="entry name" value="F-box_dom"/>
</dbReference>
<feature type="domain" description="F-box" evidence="1">
    <location>
        <begin position="13"/>
        <end position="66"/>
    </location>
</feature>
<dbReference type="Pfam" id="PF00646">
    <property type="entry name" value="F-box"/>
    <property type="match status" value="1"/>
</dbReference>
<name>A0AAW2BKV7_9ROSI</name>
<evidence type="ECO:0000313" key="2">
    <source>
        <dbReference type="EMBL" id="KAK9986571.1"/>
    </source>
</evidence>
<protein>
    <recommendedName>
        <fullName evidence="1">F-box domain-containing protein</fullName>
    </recommendedName>
</protein>
<organism evidence="2 3">
    <name type="scientific">Lithocarpus litseifolius</name>
    <dbReference type="NCBI Taxonomy" id="425828"/>
    <lineage>
        <taxon>Eukaryota</taxon>
        <taxon>Viridiplantae</taxon>
        <taxon>Streptophyta</taxon>
        <taxon>Embryophyta</taxon>
        <taxon>Tracheophyta</taxon>
        <taxon>Spermatophyta</taxon>
        <taxon>Magnoliopsida</taxon>
        <taxon>eudicotyledons</taxon>
        <taxon>Gunneridae</taxon>
        <taxon>Pentapetalae</taxon>
        <taxon>rosids</taxon>
        <taxon>fabids</taxon>
        <taxon>Fagales</taxon>
        <taxon>Fagaceae</taxon>
        <taxon>Lithocarpus</taxon>
    </lineage>
</organism>
<comment type="caution">
    <text evidence="2">The sequence shown here is derived from an EMBL/GenBank/DDBJ whole genome shotgun (WGS) entry which is preliminary data.</text>
</comment>
<dbReference type="PROSITE" id="PS50181">
    <property type="entry name" value="FBOX"/>
    <property type="match status" value="1"/>
</dbReference>
<evidence type="ECO:0000313" key="3">
    <source>
        <dbReference type="Proteomes" id="UP001459277"/>
    </source>
</evidence>
<dbReference type="PANTHER" id="PTHR31900">
    <property type="entry name" value="F-BOX/RNI SUPERFAMILY PROTEIN-RELATED"/>
    <property type="match status" value="1"/>
</dbReference>
<proteinExistence type="predicted"/>
<dbReference type="Proteomes" id="UP001459277">
    <property type="component" value="Unassembled WGS sequence"/>
</dbReference>
<dbReference type="AlphaFoldDB" id="A0AAW2BKV7"/>
<dbReference type="PANTHER" id="PTHR31900:SF27">
    <property type="entry name" value="FBD DOMAIN-CONTAINING PROTEIN"/>
    <property type="match status" value="1"/>
</dbReference>
<evidence type="ECO:0000259" key="1">
    <source>
        <dbReference type="PROSITE" id="PS50181"/>
    </source>
</evidence>